<evidence type="ECO:0000256" key="1">
    <source>
        <dbReference type="SAM" id="SignalP"/>
    </source>
</evidence>
<sequence length="269" mass="27965">MRRLILAAVFGLSCSVAQAEQLVLLHAAGSLRNALTEVAQAFEATAKLPVKTRFGPSGLLRENLSKGEAAEVFASANMSHPLALTQEGKAGPVVLFARNEICAFARAGLEVTTQTLLARMLDPAVKLGTSTPKADPSGDYAWQIFAKAEALQPGAKAALETKALQLVGGANSAPTPADRNGTGHLLATGAADLFLGYCTNALPIAREQPGQRMVRLPPALAVGADYGMTVMTGASTNAYRLALFILSPEGQRILAKHGFTAPIAPHEGG</sequence>
<dbReference type="Pfam" id="PF13531">
    <property type="entry name" value="SBP_bac_11"/>
    <property type="match status" value="1"/>
</dbReference>
<protein>
    <recommendedName>
        <fullName evidence="4">Molybdate ABC transporter substrate-binding protein</fullName>
    </recommendedName>
</protein>
<organism evidence="2 3">
    <name type="scientific">Bosea vaviloviae</name>
    <dbReference type="NCBI Taxonomy" id="1526658"/>
    <lineage>
        <taxon>Bacteria</taxon>
        <taxon>Pseudomonadati</taxon>
        <taxon>Pseudomonadota</taxon>
        <taxon>Alphaproteobacteria</taxon>
        <taxon>Hyphomicrobiales</taxon>
        <taxon>Boseaceae</taxon>
        <taxon>Bosea</taxon>
    </lineage>
</organism>
<reference evidence="2 3" key="1">
    <citation type="journal article" date="2015" name="Antonie Van Leeuwenhoek">
        <title>Bosea vaviloviae sp. nov., a new species of slow-growing rhizobia isolated from nodules of the relict species Vavilovia formosa (Stev.) Fed.</title>
        <authorList>
            <person name="Safronova V.I."/>
            <person name="Kuznetsova I.G."/>
            <person name="Sazanova A.L."/>
            <person name="Kimeklis A.K."/>
            <person name="Belimov A.A."/>
            <person name="Andronov E.E."/>
            <person name="Pinaev A.G."/>
            <person name="Chizhevskaya E.P."/>
            <person name="Pukhaev A.R."/>
            <person name="Popov K.P."/>
            <person name="Willems A."/>
            <person name="Tikhonovich I.A."/>
        </authorList>
    </citation>
    <scope>NUCLEOTIDE SEQUENCE [LARGE SCALE GENOMIC DNA]</scope>
    <source>
        <strain evidence="2 3">Vaf18</strain>
    </source>
</reference>
<dbReference type="Proteomes" id="UP000094969">
    <property type="component" value="Chromosome"/>
</dbReference>
<keyword evidence="3" id="KW-1185">Reference proteome</keyword>
<dbReference type="OrthoDB" id="516817at2"/>
<feature type="chain" id="PRO_5009099735" description="Molybdate ABC transporter substrate-binding protein" evidence="1">
    <location>
        <begin position="20"/>
        <end position="269"/>
    </location>
</feature>
<dbReference type="SUPFAM" id="SSF53850">
    <property type="entry name" value="Periplasmic binding protein-like II"/>
    <property type="match status" value="1"/>
</dbReference>
<dbReference type="InterPro" id="IPR050682">
    <property type="entry name" value="ModA/WtpA"/>
</dbReference>
<dbReference type="NCBIfam" id="NF002917">
    <property type="entry name" value="PRK03537.1-3"/>
    <property type="match status" value="1"/>
</dbReference>
<feature type="signal peptide" evidence="1">
    <location>
        <begin position="1"/>
        <end position="19"/>
    </location>
</feature>
<evidence type="ECO:0000313" key="3">
    <source>
        <dbReference type="Proteomes" id="UP000094969"/>
    </source>
</evidence>
<keyword evidence="1" id="KW-0732">Signal</keyword>
<evidence type="ECO:0008006" key="4">
    <source>
        <dbReference type="Google" id="ProtNLM"/>
    </source>
</evidence>
<dbReference type="GO" id="GO:0015689">
    <property type="term" value="P:molybdate ion transport"/>
    <property type="evidence" value="ECO:0007669"/>
    <property type="project" value="TreeGrafter"/>
</dbReference>
<dbReference type="KEGG" id="bvv:BHK69_03900"/>
<dbReference type="PANTHER" id="PTHR30632">
    <property type="entry name" value="MOLYBDATE-BINDING PERIPLASMIC PROTEIN"/>
    <property type="match status" value="1"/>
</dbReference>
<accession>A0A1D7TX97</accession>
<dbReference type="PANTHER" id="PTHR30632:SF0">
    <property type="entry name" value="SULFATE-BINDING PROTEIN"/>
    <property type="match status" value="1"/>
</dbReference>
<dbReference type="AlphaFoldDB" id="A0A1D7TX97"/>
<proteinExistence type="predicted"/>
<dbReference type="EMBL" id="CP017147">
    <property type="protein sequence ID" value="AOO79740.1"/>
    <property type="molecule type" value="Genomic_DNA"/>
</dbReference>
<gene>
    <name evidence="2" type="ORF">BHK69_03900</name>
</gene>
<name>A0A1D7TX97_9HYPH</name>
<dbReference type="RefSeq" id="WP_069688962.1">
    <property type="nucleotide sequence ID" value="NZ_CP017147.1"/>
</dbReference>
<dbReference type="GO" id="GO:0030973">
    <property type="term" value="F:molybdate ion binding"/>
    <property type="evidence" value="ECO:0007669"/>
    <property type="project" value="TreeGrafter"/>
</dbReference>
<dbReference type="Gene3D" id="3.40.190.10">
    <property type="entry name" value="Periplasmic binding protein-like II"/>
    <property type="match status" value="2"/>
</dbReference>
<evidence type="ECO:0000313" key="2">
    <source>
        <dbReference type="EMBL" id="AOO79740.1"/>
    </source>
</evidence>
<dbReference type="STRING" id="1526658.BHK69_03900"/>